<dbReference type="AlphaFoldDB" id="G8C295"/>
<dbReference type="GO" id="GO:0005794">
    <property type="term" value="C:Golgi apparatus"/>
    <property type="evidence" value="ECO:0007669"/>
    <property type="project" value="TreeGrafter"/>
</dbReference>
<dbReference type="RefSeq" id="XP_003688707.1">
    <property type="nucleotide sequence ID" value="XM_003688659.1"/>
</dbReference>
<comment type="subcellular location">
    <subcellularLocation>
        <location evidence="1">Membrane</location>
        <topology evidence="1">Multi-pass membrane protein</topology>
    </subcellularLocation>
</comment>
<keyword evidence="4 6" id="KW-0472">Membrane</keyword>
<dbReference type="Proteomes" id="UP000005666">
    <property type="component" value="Chromosome 16"/>
</dbReference>
<dbReference type="GeneID" id="11530859"/>
<name>G8C295_TETPH</name>
<dbReference type="KEGG" id="tpf:TPHA_0P01150"/>
<evidence type="ECO:0000313" key="7">
    <source>
        <dbReference type="EMBL" id="CCE66273.1"/>
    </source>
</evidence>
<feature type="transmembrane region" description="Helical" evidence="6">
    <location>
        <begin position="24"/>
        <end position="43"/>
    </location>
</feature>
<dbReference type="InterPro" id="IPR013861">
    <property type="entry name" value="TMEM115/Pdh1/Rbl19"/>
</dbReference>
<dbReference type="GO" id="GO:0006890">
    <property type="term" value="P:retrograde vesicle-mediated transport, Golgi to endoplasmic reticulum"/>
    <property type="evidence" value="ECO:0007669"/>
    <property type="project" value="InterPro"/>
</dbReference>
<dbReference type="OMA" id="WATLFPS"/>
<dbReference type="Pfam" id="PF08551">
    <property type="entry name" value="DUF1751"/>
    <property type="match status" value="1"/>
</dbReference>
<evidence type="ECO:0000256" key="3">
    <source>
        <dbReference type="ARBA" id="ARBA00022989"/>
    </source>
</evidence>
<evidence type="ECO:0000256" key="1">
    <source>
        <dbReference type="ARBA" id="ARBA00004141"/>
    </source>
</evidence>
<keyword evidence="8" id="KW-1185">Reference proteome</keyword>
<dbReference type="HOGENOM" id="CLU_043563_1_0_1"/>
<evidence type="ECO:0000256" key="4">
    <source>
        <dbReference type="ARBA" id="ARBA00023136"/>
    </source>
</evidence>
<sequence length="337" mass="38689">MKFDSRFLTVDIPDSFWKLQKLPTAIRIITLLAILLSGCLFIIRMRSIVNIKPGEGESIDNVAFPIFQMVPSKLKYLPFSIFLSNFVDTSGWKFIVNFCNLTIGGSYIERNWGSSKEMFKFLLVLGTLTNVIVVLLTIALSFIIPGIDLNKPIDGNYTVLIGFPIVYKQLLPETSIFDLKNVPLISKNFRFKLLPIFVICTVTLIQILWLHHFAQLISIWLTFISTWMYLRFFQLLPLYGTDASNSENILRGDSSDTFQFIYLFPDIVKPILRPVFSYVYEVFCIKLRLIRPFETTDIDKGNSVAEQRGAKPIGTPSTEANERRKQKALEVLQERMV</sequence>
<dbReference type="OrthoDB" id="73612at2759"/>
<keyword evidence="2 6" id="KW-0812">Transmembrane</keyword>
<organism evidence="7 8">
    <name type="scientific">Tetrapisispora phaffii (strain ATCC 24235 / CBS 4417 / NBRC 1672 / NRRL Y-8282 / UCD 70-5)</name>
    <name type="common">Yeast</name>
    <name type="synonym">Fabospora phaffii</name>
    <dbReference type="NCBI Taxonomy" id="1071381"/>
    <lineage>
        <taxon>Eukaryota</taxon>
        <taxon>Fungi</taxon>
        <taxon>Dikarya</taxon>
        <taxon>Ascomycota</taxon>
        <taxon>Saccharomycotina</taxon>
        <taxon>Saccharomycetes</taxon>
        <taxon>Saccharomycetales</taxon>
        <taxon>Saccharomycetaceae</taxon>
        <taxon>Tetrapisispora</taxon>
    </lineage>
</organism>
<dbReference type="STRING" id="1071381.G8C295"/>
<evidence type="ECO:0000256" key="2">
    <source>
        <dbReference type="ARBA" id="ARBA00022692"/>
    </source>
</evidence>
<feature type="transmembrane region" description="Helical" evidence="6">
    <location>
        <begin position="155"/>
        <end position="171"/>
    </location>
</feature>
<dbReference type="eggNOG" id="KOG2890">
    <property type="taxonomic scope" value="Eukaryota"/>
</dbReference>
<gene>
    <name evidence="7" type="primary">TPHA0P01150</name>
    <name evidence="7" type="ordered locus">TPHA_0P01150</name>
</gene>
<feature type="transmembrane region" description="Helical" evidence="6">
    <location>
        <begin position="121"/>
        <end position="143"/>
    </location>
</feature>
<protein>
    <submittedName>
        <fullName evidence="7">Uncharacterized protein</fullName>
    </submittedName>
</protein>
<evidence type="ECO:0000256" key="5">
    <source>
        <dbReference type="SAM" id="MobiDB-lite"/>
    </source>
</evidence>
<dbReference type="GO" id="GO:0016020">
    <property type="term" value="C:membrane"/>
    <property type="evidence" value="ECO:0007669"/>
    <property type="project" value="UniProtKB-SubCell"/>
</dbReference>
<feature type="region of interest" description="Disordered" evidence="5">
    <location>
        <begin position="304"/>
        <end position="325"/>
    </location>
</feature>
<dbReference type="EMBL" id="HE612871">
    <property type="protein sequence ID" value="CCE66273.1"/>
    <property type="molecule type" value="Genomic_DNA"/>
</dbReference>
<feature type="transmembrane region" description="Helical" evidence="6">
    <location>
        <begin position="191"/>
        <end position="211"/>
    </location>
</feature>
<accession>G8C295</accession>
<evidence type="ECO:0000313" key="8">
    <source>
        <dbReference type="Proteomes" id="UP000005666"/>
    </source>
</evidence>
<dbReference type="SMART" id="SM01160">
    <property type="entry name" value="DUF1751"/>
    <property type="match status" value="1"/>
</dbReference>
<keyword evidence="3 6" id="KW-1133">Transmembrane helix</keyword>
<evidence type="ECO:0000256" key="6">
    <source>
        <dbReference type="SAM" id="Phobius"/>
    </source>
</evidence>
<reference evidence="7 8" key="1">
    <citation type="journal article" date="2011" name="Proc. Natl. Acad. Sci. U.S.A.">
        <title>Evolutionary erosion of yeast sex chromosomes by mating-type switching accidents.</title>
        <authorList>
            <person name="Gordon J.L."/>
            <person name="Armisen D."/>
            <person name="Proux-Wera E."/>
            <person name="Oheigeartaigh S.S."/>
            <person name="Byrne K.P."/>
            <person name="Wolfe K.H."/>
        </authorList>
    </citation>
    <scope>NUCLEOTIDE SEQUENCE [LARGE SCALE GENOMIC DNA]</scope>
    <source>
        <strain evidence="8">ATCC 24235 / CBS 4417 / NBRC 1672 / NRRL Y-8282 / UCD 70-5</strain>
    </source>
</reference>
<dbReference type="PANTHER" id="PTHR13377:SF3">
    <property type="entry name" value="TRANSMEMBRANE PROTEIN 115"/>
    <property type="match status" value="1"/>
</dbReference>
<feature type="transmembrane region" description="Helical" evidence="6">
    <location>
        <begin position="217"/>
        <end position="239"/>
    </location>
</feature>
<dbReference type="PANTHER" id="PTHR13377">
    <property type="entry name" value="PLACENTAL PROTEIN 6"/>
    <property type="match status" value="1"/>
</dbReference>
<proteinExistence type="predicted"/>